<organism evidence="1 2">
    <name type="scientific">[Eubacterium] hominis</name>
    <dbReference type="NCBI Taxonomy" id="2764325"/>
    <lineage>
        <taxon>Bacteria</taxon>
        <taxon>Bacillati</taxon>
        <taxon>Bacillota</taxon>
        <taxon>Erysipelotrichia</taxon>
        <taxon>Erysipelotrichales</taxon>
        <taxon>Erysipelotrichaceae</taxon>
        <taxon>Amedibacillus</taxon>
    </lineage>
</organism>
<name>A0A7G9GNC1_9FIRM</name>
<keyword evidence="2" id="KW-1185">Reference proteome</keyword>
<gene>
    <name evidence="1" type="ORF">H9Q80_19020</name>
</gene>
<dbReference type="AlphaFoldDB" id="A0A7G9GNC1"/>
<dbReference type="Proteomes" id="UP000515856">
    <property type="component" value="Chromosome"/>
</dbReference>
<dbReference type="KEGG" id="ehn:H9Q80_19020"/>
<reference evidence="1 2" key="1">
    <citation type="submission" date="2020-08" db="EMBL/GenBank/DDBJ databases">
        <authorList>
            <person name="Liu C."/>
            <person name="Sun Q."/>
        </authorList>
    </citation>
    <scope>NUCLEOTIDE SEQUENCE [LARGE SCALE GENOMIC DNA]</scope>
    <source>
        <strain evidence="1 2">NSJ-61</strain>
    </source>
</reference>
<protein>
    <submittedName>
        <fullName evidence="1">Uncharacterized protein</fullName>
    </submittedName>
</protein>
<evidence type="ECO:0000313" key="1">
    <source>
        <dbReference type="EMBL" id="QNM12303.1"/>
    </source>
</evidence>
<dbReference type="RefSeq" id="WP_117455894.1">
    <property type="nucleotide sequence ID" value="NZ_CP060636.1"/>
</dbReference>
<dbReference type="EMBL" id="CP060636">
    <property type="protein sequence ID" value="QNM12303.1"/>
    <property type="molecule type" value="Genomic_DNA"/>
</dbReference>
<proteinExistence type="predicted"/>
<sequence>MGIKVKDYILEINRQKQEMLEKNESYLILKAGELHAKCGTKGSPTLIQCCSAMKQCMLEGDQIIYDRENKSGVSAALTIKYNILDMSKRQSLHTVRKRGRPVGSKNRNKIDVPSNGITNEINLSVENWMRKEKIKYEELDNKYLIKDPYGLWIIPKYNNESASERFLSSINMIDENFYKCSIIFKSTKDEHDFWKSISEEVIERLNLTALFVAKDGFVSQMVY</sequence>
<accession>A0A7G9GNC1</accession>
<evidence type="ECO:0000313" key="2">
    <source>
        <dbReference type="Proteomes" id="UP000515856"/>
    </source>
</evidence>